<keyword evidence="3" id="KW-1185">Reference proteome</keyword>
<accession>A0ABR0PEY2</accession>
<proteinExistence type="predicted"/>
<dbReference type="EMBL" id="JARKNE010000007">
    <property type="protein sequence ID" value="KAK5819825.1"/>
    <property type="molecule type" value="Genomic_DNA"/>
</dbReference>
<dbReference type="Proteomes" id="UP001358586">
    <property type="component" value="Chromosome 7"/>
</dbReference>
<evidence type="ECO:0000313" key="3">
    <source>
        <dbReference type="Proteomes" id="UP001358586"/>
    </source>
</evidence>
<organism evidence="2 3">
    <name type="scientific">Gossypium arboreum</name>
    <name type="common">Tree cotton</name>
    <name type="synonym">Gossypium nanking</name>
    <dbReference type="NCBI Taxonomy" id="29729"/>
    <lineage>
        <taxon>Eukaryota</taxon>
        <taxon>Viridiplantae</taxon>
        <taxon>Streptophyta</taxon>
        <taxon>Embryophyta</taxon>
        <taxon>Tracheophyta</taxon>
        <taxon>Spermatophyta</taxon>
        <taxon>Magnoliopsida</taxon>
        <taxon>eudicotyledons</taxon>
        <taxon>Gunneridae</taxon>
        <taxon>Pentapetalae</taxon>
        <taxon>rosids</taxon>
        <taxon>malvids</taxon>
        <taxon>Malvales</taxon>
        <taxon>Malvaceae</taxon>
        <taxon>Malvoideae</taxon>
        <taxon>Gossypium</taxon>
    </lineage>
</organism>
<protein>
    <submittedName>
        <fullName evidence="2">Uncharacterized protein</fullName>
    </submittedName>
</protein>
<gene>
    <name evidence="2" type="ORF">PVK06_024854</name>
</gene>
<feature type="region of interest" description="Disordered" evidence="1">
    <location>
        <begin position="73"/>
        <end position="104"/>
    </location>
</feature>
<evidence type="ECO:0000256" key="1">
    <source>
        <dbReference type="SAM" id="MobiDB-lite"/>
    </source>
</evidence>
<comment type="caution">
    <text evidence="2">The sequence shown here is derived from an EMBL/GenBank/DDBJ whole genome shotgun (WGS) entry which is preliminary data.</text>
</comment>
<sequence length="104" mass="12011">MEFLDDNNIETMVALYCLPKRVNTEPIQLFAGESVNRRSPVRDFDIDLNVGRSYQYSGGLQIHLVFIETSELDEDESDNNDYSDHECEDFSDPDLDNVPDDMTR</sequence>
<evidence type="ECO:0000313" key="2">
    <source>
        <dbReference type="EMBL" id="KAK5819825.1"/>
    </source>
</evidence>
<name>A0ABR0PEY2_GOSAR</name>
<reference evidence="2 3" key="1">
    <citation type="submission" date="2023-03" db="EMBL/GenBank/DDBJ databases">
        <title>WGS of Gossypium arboreum.</title>
        <authorList>
            <person name="Yu D."/>
        </authorList>
    </citation>
    <scope>NUCLEOTIDE SEQUENCE [LARGE SCALE GENOMIC DNA]</scope>
    <source>
        <tissue evidence="2">Leaf</tissue>
    </source>
</reference>